<evidence type="ECO:0000313" key="2">
    <source>
        <dbReference type="EMBL" id="MBB5192401.1"/>
    </source>
</evidence>
<feature type="region of interest" description="Disordered" evidence="1">
    <location>
        <begin position="1"/>
        <end position="33"/>
    </location>
</feature>
<proteinExistence type="predicted"/>
<feature type="compositionally biased region" description="Basic and acidic residues" evidence="1">
    <location>
        <begin position="1"/>
        <end position="10"/>
    </location>
</feature>
<gene>
    <name evidence="2" type="ORF">HNQ50_003142</name>
</gene>
<name>A0A840RJR2_9NEIS</name>
<feature type="compositionally biased region" description="Polar residues" evidence="1">
    <location>
        <begin position="18"/>
        <end position="27"/>
    </location>
</feature>
<organism evidence="2 3">
    <name type="scientific">Silvimonas terrae</name>
    <dbReference type="NCBI Taxonomy" id="300266"/>
    <lineage>
        <taxon>Bacteria</taxon>
        <taxon>Pseudomonadati</taxon>
        <taxon>Pseudomonadota</taxon>
        <taxon>Betaproteobacteria</taxon>
        <taxon>Neisseriales</taxon>
        <taxon>Chitinibacteraceae</taxon>
        <taxon>Silvimonas</taxon>
    </lineage>
</organism>
<sequence>MDGQRPDFGRGEGLSGHQRGQTASGSQRKGKEKKYIAVSSSFARDFDRSPNARGRFFYVRAPAVLTCVVVSELPDCVTFNNLRQPSDEDCHVPGYIFDLLTICASKK</sequence>
<reference evidence="2 3" key="1">
    <citation type="submission" date="2020-08" db="EMBL/GenBank/DDBJ databases">
        <title>Genomic Encyclopedia of Type Strains, Phase IV (KMG-IV): sequencing the most valuable type-strain genomes for metagenomic binning, comparative biology and taxonomic classification.</title>
        <authorList>
            <person name="Goeker M."/>
        </authorList>
    </citation>
    <scope>NUCLEOTIDE SEQUENCE [LARGE SCALE GENOMIC DNA]</scope>
    <source>
        <strain evidence="2 3">DSM 18233</strain>
    </source>
</reference>
<protein>
    <submittedName>
        <fullName evidence="2">Uncharacterized protein</fullName>
    </submittedName>
</protein>
<evidence type="ECO:0000313" key="3">
    <source>
        <dbReference type="Proteomes" id="UP000543030"/>
    </source>
</evidence>
<dbReference type="Proteomes" id="UP000543030">
    <property type="component" value="Unassembled WGS sequence"/>
</dbReference>
<dbReference type="AlphaFoldDB" id="A0A840RJR2"/>
<accession>A0A840RJR2</accession>
<dbReference type="EMBL" id="JACHHN010000006">
    <property type="protein sequence ID" value="MBB5192401.1"/>
    <property type="molecule type" value="Genomic_DNA"/>
</dbReference>
<comment type="caution">
    <text evidence="2">The sequence shown here is derived from an EMBL/GenBank/DDBJ whole genome shotgun (WGS) entry which is preliminary data.</text>
</comment>
<keyword evidence="3" id="KW-1185">Reference proteome</keyword>
<evidence type="ECO:0000256" key="1">
    <source>
        <dbReference type="SAM" id="MobiDB-lite"/>
    </source>
</evidence>